<name>A0A835FYL2_9POAL</name>
<dbReference type="OrthoDB" id="695275at2759"/>
<dbReference type="Proteomes" id="UP000636709">
    <property type="component" value="Unassembled WGS sequence"/>
</dbReference>
<dbReference type="Gene3D" id="3.80.10.10">
    <property type="entry name" value="Ribonuclease Inhibitor"/>
    <property type="match status" value="2"/>
</dbReference>
<evidence type="ECO:0000259" key="1">
    <source>
        <dbReference type="Pfam" id="PF25019"/>
    </source>
</evidence>
<gene>
    <name evidence="2" type="ORF">HU200_000624</name>
</gene>
<dbReference type="PANTHER" id="PTHR47186:SF36">
    <property type="entry name" value="NB-ARC DOMAIN-CONTAINING PROTEIN"/>
    <property type="match status" value="1"/>
</dbReference>
<feature type="domain" description="R13L1/DRL21-like LRR repeat region" evidence="1">
    <location>
        <begin position="48"/>
        <end position="165"/>
    </location>
</feature>
<dbReference type="PANTHER" id="PTHR47186">
    <property type="entry name" value="LEUCINE-RICH REPEAT-CONTAINING PROTEIN 57"/>
    <property type="match status" value="1"/>
</dbReference>
<reference evidence="2" key="1">
    <citation type="submission" date="2020-07" db="EMBL/GenBank/DDBJ databases">
        <title>Genome sequence and genetic diversity analysis of an under-domesticated orphan crop, white fonio (Digitaria exilis).</title>
        <authorList>
            <person name="Bennetzen J.L."/>
            <person name="Chen S."/>
            <person name="Ma X."/>
            <person name="Wang X."/>
            <person name="Yssel A.E.J."/>
            <person name="Chaluvadi S.R."/>
            <person name="Johnson M."/>
            <person name="Gangashetty P."/>
            <person name="Hamidou F."/>
            <person name="Sanogo M.D."/>
            <person name="Zwaenepoel A."/>
            <person name="Wallace J."/>
            <person name="Van De Peer Y."/>
            <person name="Van Deynze A."/>
        </authorList>
    </citation>
    <scope>NUCLEOTIDE SEQUENCE</scope>
    <source>
        <tissue evidence="2">Leaves</tissue>
    </source>
</reference>
<dbReference type="Pfam" id="PF25019">
    <property type="entry name" value="LRR_R13L1-DRL21"/>
    <property type="match status" value="1"/>
</dbReference>
<evidence type="ECO:0000313" key="3">
    <source>
        <dbReference type="Proteomes" id="UP000636709"/>
    </source>
</evidence>
<organism evidence="2 3">
    <name type="scientific">Digitaria exilis</name>
    <dbReference type="NCBI Taxonomy" id="1010633"/>
    <lineage>
        <taxon>Eukaryota</taxon>
        <taxon>Viridiplantae</taxon>
        <taxon>Streptophyta</taxon>
        <taxon>Embryophyta</taxon>
        <taxon>Tracheophyta</taxon>
        <taxon>Spermatophyta</taxon>
        <taxon>Magnoliopsida</taxon>
        <taxon>Liliopsida</taxon>
        <taxon>Poales</taxon>
        <taxon>Poaceae</taxon>
        <taxon>PACMAD clade</taxon>
        <taxon>Panicoideae</taxon>
        <taxon>Panicodae</taxon>
        <taxon>Paniceae</taxon>
        <taxon>Anthephorinae</taxon>
        <taxon>Digitaria</taxon>
    </lineage>
</organism>
<proteinExistence type="predicted"/>
<keyword evidence="3" id="KW-1185">Reference proteome</keyword>
<dbReference type="InterPro" id="IPR056789">
    <property type="entry name" value="LRR_R13L1-DRL21"/>
</dbReference>
<dbReference type="AlphaFoldDB" id="A0A835FYL2"/>
<dbReference type="SUPFAM" id="SSF52047">
    <property type="entry name" value="RNI-like"/>
    <property type="match status" value="1"/>
</dbReference>
<evidence type="ECO:0000313" key="2">
    <source>
        <dbReference type="EMBL" id="KAF8781263.1"/>
    </source>
</evidence>
<protein>
    <recommendedName>
        <fullName evidence="1">R13L1/DRL21-like LRR repeat region domain-containing protein</fullName>
    </recommendedName>
</protein>
<dbReference type="EMBL" id="JACEFO010000097">
    <property type="protein sequence ID" value="KAF8781263.1"/>
    <property type="molecule type" value="Genomic_DNA"/>
</dbReference>
<dbReference type="InterPro" id="IPR032675">
    <property type="entry name" value="LRR_dom_sf"/>
</dbReference>
<accession>A0A835FYL2</accession>
<comment type="caution">
    <text evidence="2">The sequence shown here is derived from an EMBL/GenBank/DDBJ whole genome shotgun (WGS) entry which is preliminary data.</text>
</comment>
<sequence>MSNLLKVRHFLVPDDEMHANIFEVGRIKSLQELRRFKMGKESQGFELWQIGNLVELCGSFSVDNLENVEGREEAEETKLIHKKHVQELIFTWNVERPNKDPAREEQVLQGLKPHSNLLKLIIKGHGGANCPSWLVGLNLSVENLESLCLDGVAWETFPPIGELRLVNKNVEEISSNINGRYFNNMKRIEPVNLPRLESWVVGSTVTVGQLMSHLEVLIIRRCYELVELCFSISTCSQQEQNASKFPRLQDLRIDDCPKLLSLPPVPWSNAQCSVQISGVRGLGFEYLQYGNDSYEHVLFLKIFGNDHTQDMAFWTTLDFDKLTRIEKLAMEKCPPLPLDALQKLSTTVKVLDISEMNMLSGKELTQMLSFMWKLSELQIQRCEKIRALGVLEQQEEEIAPPDELLLLPPQLEKLYIRHFPELSVGPDSPHGGNGRGLQSFFMEWRRWCLSQTVSLTDLRIDGCGGSRGMGLGRLLAHGCLHKLSVLSTPNFFSIECSKEDTAEMLEQGSSLPPSFNLESLRTDDIAAVLAAPICALLFSSLTTLTFDDNKEIECFTKEQGEAIELLTSD</sequence>